<protein>
    <recommendedName>
        <fullName evidence="3">Protein kinase domain-containing protein</fullName>
    </recommendedName>
</protein>
<dbReference type="EMBL" id="MU006337">
    <property type="protein sequence ID" value="KAF2846194.1"/>
    <property type="molecule type" value="Genomic_DNA"/>
</dbReference>
<evidence type="ECO:0000313" key="2">
    <source>
        <dbReference type="Proteomes" id="UP000799423"/>
    </source>
</evidence>
<dbReference type="AlphaFoldDB" id="A0A6A7ATV6"/>
<name>A0A6A7ATV6_9PLEO</name>
<proteinExistence type="predicted"/>
<dbReference type="Proteomes" id="UP000799423">
    <property type="component" value="Unassembled WGS sequence"/>
</dbReference>
<organism evidence="1 2">
    <name type="scientific">Plenodomus tracheiphilus IPT5</name>
    <dbReference type="NCBI Taxonomy" id="1408161"/>
    <lineage>
        <taxon>Eukaryota</taxon>
        <taxon>Fungi</taxon>
        <taxon>Dikarya</taxon>
        <taxon>Ascomycota</taxon>
        <taxon>Pezizomycotina</taxon>
        <taxon>Dothideomycetes</taxon>
        <taxon>Pleosporomycetidae</taxon>
        <taxon>Pleosporales</taxon>
        <taxon>Pleosporineae</taxon>
        <taxon>Leptosphaeriaceae</taxon>
        <taxon>Plenodomus</taxon>
    </lineage>
</organism>
<dbReference type="OrthoDB" id="4267316at2759"/>
<sequence>MNEDYDRFANGCVATEEGDEVTTDHTLSGGLIHSSQFDHPLEQDGAIDTTACSGIHSSSPYVVGTTISAVKHLPPAPFGLRYATEYPDVDDNWEGLSQTALCTLRAPLGGNTVSDEKTKLTITAIIRTGVDQGAQLVVVNHTLVAKIYDPLYYEHINQYNYKEHVVVNADGDYSCEAATYGWIQGSPAAKRLTPSFHGTWVADIETCVHGGDKECHIHLRKVPLILIELVNGHVMSEVNPSELPAETRSRVLKKAIEAEAVLFKAGVQHDDYHPRNIIITNLHNLCASGSADGPDVKVIDFNVATVFRHPQSIRRNLRLVDQLYKTWHHKLLSPIRRWHGHLMDFSVAGWCSNEDGDAEQWLWEQFHDDEKFIPVIWDPTTPNDIPRHMQTPSELVHKRTDSVLRNDVSLEQEGCSDMTVNSTDHTQIASVTY</sequence>
<dbReference type="SUPFAM" id="SSF56112">
    <property type="entry name" value="Protein kinase-like (PK-like)"/>
    <property type="match status" value="1"/>
</dbReference>
<reference evidence="1" key="1">
    <citation type="submission" date="2020-01" db="EMBL/GenBank/DDBJ databases">
        <authorList>
            <consortium name="DOE Joint Genome Institute"/>
            <person name="Haridas S."/>
            <person name="Albert R."/>
            <person name="Binder M."/>
            <person name="Bloem J."/>
            <person name="Labutti K."/>
            <person name="Salamov A."/>
            <person name="Andreopoulos B."/>
            <person name="Baker S.E."/>
            <person name="Barry K."/>
            <person name="Bills G."/>
            <person name="Bluhm B.H."/>
            <person name="Cannon C."/>
            <person name="Castanera R."/>
            <person name="Culley D.E."/>
            <person name="Daum C."/>
            <person name="Ezra D."/>
            <person name="Gonzalez J.B."/>
            <person name="Henrissat B."/>
            <person name="Kuo A."/>
            <person name="Liang C."/>
            <person name="Lipzen A."/>
            <person name="Lutzoni F."/>
            <person name="Magnuson J."/>
            <person name="Mondo S."/>
            <person name="Nolan M."/>
            <person name="Ohm R."/>
            <person name="Pangilinan J."/>
            <person name="Park H.-J."/>
            <person name="Ramirez L."/>
            <person name="Alfaro M."/>
            <person name="Sun H."/>
            <person name="Tritt A."/>
            <person name="Yoshinaga Y."/>
            <person name="Zwiers L.-H."/>
            <person name="Turgeon B.G."/>
            <person name="Goodwin S.B."/>
            <person name="Spatafora J.W."/>
            <person name="Crous P.W."/>
            <person name="Grigoriev I.V."/>
        </authorList>
    </citation>
    <scope>NUCLEOTIDE SEQUENCE</scope>
    <source>
        <strain evidence="1">IPT5</strain>
    </source>
</reference>
<evidence type="ECO:0000313" key="1">
    <source>
        <dbReference type="EMBL" id="KAF2846194.1"/>
    </source>
</evidence>
<gene>
    <name evidence="1" type="ORF">T440DRAFT_472045</name>
</gene>
<evidence type="ECO:0008006" key="3">
    <source>
        <dbReference type="Google" id="ProtNLM"/>
    </source>
</evidence>
<dbReference type="Gene3D" id="1.10.510.10">
    <property type="entry name" value="Transferase(Phosphotransferase) domain 1"/>
    <property type="match status" value="1"/>
</dbReference>
<accession>A0A6A7ATV6</accession>
<keyword evidence="2" id="KW-1185">Reference proteome</keyword>
<dbReference type="InterPro" id="IPR011009">
    <property type="entry name" value="Kinase-like_dom_sf"/>
</dbReference>